<dbReference type="EMBL" id="JAQNDM010000002">
    <property type="protein sequence ID" value="MDC0710909.1"/>
    <property type="molecule type" value="Genomic_DNA"/>
</dbReference>
<dbReference type="RefSeq" id="WP_272140772.1">
    <property type="nucleotide sequence ID" value="NZ_JAQNDM010000002.1"/>
</dbReference>
<gene>
    <name evidence="1" type="ORF">POL68_20725</name>
</gene>
<evidence type="ECO:0000313" key="1">
    <source>
        <dbReference type="EMBL" id="MDC0710909.1"/>
    </source>
</evidence>
<comment type="caution">
    <text evidence="1">The sequence shown here is derived from an EMBL/GenBank/DDBJ whole genome shotgun (WGS) entry which is preliminary data.</text>
</comment>
<accession>A0ABT5DB85</accession>
<dbReference type="PANTHER" id="PTHR42754">
    <property type="entry name" value="ENDOGLUCANASE"/>
    <property type="match status" value="1"/>
</dbReference>
<protein>
    <submittedName>
        <fullName evidence="1">Uncharacterized protein</fullName>
    </submittedName>
</protein>
<dbReference type="PANTHER" id="PTHR42754:SF1">
    <property type="entry name" value="LIPOPROTEIN"/>
    <property type="match status" value="1"/>
</dbReference>
<evidence type="ECO:0000313" key="2">
    <source>
        <dbReference type="Proteomes" id="UP001221838"/>
    </source>
</evidence>
<organism evidence="1 2">
    <name type="scientific">Stigmatella ashevillensis</name>
    <dbReference type="NCBI Taxonomy" id="2995309"/>
    <lineage>
        <taxon>Bacteria</taxon>
        <taxon>Pseudomonadati</taxon>
        <taxon>Myxococcota</taxon>
        <taxon>Myxococcia</taxon>
        <taxon>Myxococcales</taxon>
        <taxon>Cystobacterineae</taxon>
        <taxon>Archangiaceae</taxon>
        <taxon>Stigmatella</taxon>
    </lineage>
</organism>
<sequence length="87" mass="9542">MAGFAWKELLVDREAKVWRFSSNGQLLWQQTYGGDGNDMGNGIVRLADESLVVVGVTTSKGAGKTDLWTFGLSSEGKQLWEETFGDP</sequence>
<proteinExistence type="predicted"/>
<dbReference type="Proteomes" id="UP001221838">
    <property type="component" value="Unassembled WGS sequence"/>
</dbReference>
<reference evidence="1 2" key="1">
    <citation type="submission" date="2022-11" db="EMBL/GenBank/DDBJ databases">
        <title>Minimal conservation of predation-associated metabolite biosynthetic gene clusters underscores biosynthetic potential of Myxococcota including descriptions for ten novel species: Archangium lansinium sp. nov., Myxococcus landrumus sp. nov., Nannocystis bai.</title>
        <authorList>
            <person name="Ahearne A."/>
            <person name="Stevens C."/>
            <person name="Dowd S."/>
        </authorList>
    </citation>
    <scope>NUCLEOTIDE SEQUENCE [LARGE SCALE GENOMIC DNA]</scope>
    <source>
        <strain evidence="1 2">NCWAL01</strain>
    </source>
</reference>
<name>A0ABT5DB85_9BACT</name>
<keyword evidence="2" id="KW-1185">Reference proteome</keyword>